<feature type="domain" description="FMN-binding" evidence="2">
    <location>
        <begin position="236"/>
        <end position="323"/>
    </location>
</feature>
<feature type="transmembrane region" description="Helical" evidence="1">
    <location>
        <begin position="6"/>
        <end position="26"/>
    </location>
</feature>
<dbReference type="Pfam" id="PF12801">
    <property type="entry name" value="Fer4_5"/>
    <property type="match status" value="2"/>
</dbReference>
<feature type="transmembrane region" description="Helical" evidence="1">
    <location>
        <begin position="464"/>
        <end position="483"/>
    </location>
</feature>
<dbReference type="RefSeq" id="WP_146506871.1">
    <property type="nucleotide sequence ID" value="NZ_SIHI01000001.1"/>
</dbReference>
<evidence type="ECO:0000259" key="2">
    <source>
        <dbReference type="SMART" id="SM00900"/>
    </source>
</evidence>
<sequence length="566" mass="62308">MLPSRWWVWGVHGFRVLLFAATLLAIHFHSKTRSQFTEPTQLEVAPERLTQWFSDGVIGEYDAETGLFDVLDASGEVVGHVTMTSPQGDQSIGFSGPTNVLVALDRDLEIVGLDVLQSRDTREHVDVVLGSEEYWNQFLGTKWNDVAELPRVDAVSGATLTSYAIAEALFARAGGSAPRLKFDQSLGLDDVSELFPEAATLTAREDQSSRWDIRNDAGELIGEVVSTSRFAESVIGYQGPSQTLIALDPNGLVIRFVLHDSYDNEPYTSYLNDDWSFPELFSGMTLEQVSSYDLEAEGVEGVSGATWTSMAVARGIIETASQLERLKHESSVPSESRSEWGISARDLWTLGFLVVGTGLAFSPLRGNGWIRVVYQICLVVYLGFINGDLLSQAMLVGWVRHGLPGISAARLIVMAGIAFSVPILTKRNVYCSHLCAYGAIQQLVKNRLPWQISIKKGFRSWVRFLPGVLLAWVAIVTLFDWPFSLVDIEPFDAFVFQIAGTATIAVFVGGLIASLFVPMAYCRYGCPTGGLIEYFRRSRRSDRLGWGDLLSVAVFLFAVSLLISDG</sequence>
<proteinExistence type="predicted"/>
<dbReference type="GO" id="GO:0010181">
    <property type="term" value="F:FMN binding"/>
    <property type="evidence" value="ECO:0007669"/>
    <property type="project" value="InterPro"/>
</dbReference>
<dbReference type="Pfam" id="PF04205">
    <property type="entry name" value="FMN_bind"/>
    <property type="match status" value="1"/>
</dbReference>
<reference evidence="3 4" key="1">
    <citation type="submission" date="2019-02" db="EMBL/GenBank/DDBJ databases">
        <title>Deep-cultivation of Planctomycetes and their phenomic and genomic characterization uncovers novel biology.</title>
        <authorList>
            <person name="Wiegand S."/>
            <person name="Jogler M."/>
            <person name="Boedeker C."/>
            <person name="Pinto D."/>
            <person name="Vollmers J."/>
            <person name="Rivas-Marin E."/>
            <person name="Kohn T."/>
            <person name="Peeters S.H."/>
            <person name="Heuer A."/>
            <person name="Rast P."/>
            <person name="Oberbeckmann S."/>
            <person name="Bunk B."/>
            <person name="Jeske O."/>
            <person name="Meyerdierks A."/>
            <person name="Storesund J.E."/>
            <person name="Kallscheuer N."/>
            <person name="Luecker S."/>
            <person name="Lage O.M."/>
            <person name="Pohl T."/>
            <person name="Merkel B.J."/>
            <person name="Hornburger P."/>
            <person name="Mueller R.-W."/>
            <person name="Bruemmer F."/>
            <person name="Labrenz M."/>
            <person name="Spormann A.M."/>
            <person name="Op Den Camp H."/>
            <person name="Overmann J."/>
            <person name="Amann R."/>
            <person name="Jetten M.S.M."/>
            <person name="Mascher T."/>
            <person name="Medema M.H."/>
            <person name="Devos D.P."/>
            <person name="Kaster A.-K."/>
            <person name="Ovreas L."/>
            <person name="Rohde M."/>
            <person name="Galperin M.Y."/>
            <person name="Jogler C."/>
        </authorList>
    </citation>
    <scope>NUCLEOTIDE SEQUENCE [LARGE SCALE GENOMIC DNA]</scope>
    <source>
        <strain evidence="3 4">KOR42</strain>
    </source>
</reference>
<dbReference type="GO" id="GO:0016020">
    <property type="term" value="C:membrane"/>
    <property type="evidence" value="ECO:0007669"/>
    <property type="project" value="InterPro"/>
</dbReference>
<feature type="transmembrane region" description="Helical" evidence="1">
    <location>
        <begin position="543"/>
        <end position="563"/>
    </location>
</feature>
<feature type="transmembrane region" description="Helical" evidence="1">
    <location>
        <begin position="402"/>
        <end position="421"/>
    </location>
</feature>
<accession>A0A5C5X2C2</accession>
<feature type="transmembrane region" description="Helical" evidence="1">
    <location>
        <begin position="347"/>
        <end position="366"/>
    </location>
</feature>
<feature type="domain" description="FMN-binding" evidence="2">
    <location>
        <begin position="93"/>
        <end position="176"/>
    </location>
</feature>
<dbReference type="InterPro" id="IPR007329">
    <property type="entry name" value="FMN-bd"/>
</dbReference>
<feature type="transmembrane region" description="Helical" evidence="1">
    <location>
        <begin position="372"/>
        <end position="390"/>
    </location>
</feature>
<dbReference type="OrthoDB" id="235065at2"/>
<keyword evidence="1" id="KW-1133">Transmembrane helix</keyword>
<protein>
    <submittedName>
        <fullName evidence="3">Electron transport complex subunit RsxG</fullName>
    </submittedName>
</protein>
<keyword evidence="4" id="KW-1185">Reference proteome</keyword>
<dbReference type="EMBL" id="SIHI01000001">
    <property type="protein sequence ID" value="TWT56978.1"/>
    <property type="molecule type" value="Genomic_DNA"/>
</dbReference>
<dbReference type="AlphaFoldDB" id="A0A5C5X2C2"/>
<feature type="transmembrane region" description="Helical" evidence="1">
    <location>
        <begin position="495"/>
        <end position="522"/>
    </location>
</feature>
<dbReference type="InterPro" id="IPR017896">
    <property type="entry name" value="4Fe4S_Fe-S-bd"/>
</dbReference>
<organism evidence="3 4">
    <name type="scientific">Thalassoglobus neptunius</name>
    <dbReference type="NCBI Taxonomy" id="1938619"/>
    <lineage>
        <taxon>Bacteria</taxon>
        <taxon>Pseudomonadati</taxon>
        <taxon>Planctomycetota</taxon>
        <taxon>Planctomycetia</taxon>
        <taxon>Planctomycetales</taxon>
        <taxon>Planctomycetaceae</taxon>
        <taxon>Thalassoglobus</taxon>
    </lineage>
</organism>
<dbReference type="SMART" id="SM00900">
    <property type="entry name" value="FMN_bind"/>
    <property type="match status" value="2"/>
</dbReference>
<evidence type="ECO:0000256" key="1">
    <source>
        <dbReference type="SAM" id="Phobius"/>
    </source>
</evidence>
<evidence type="ECO:0000313" key="3">
    <source>
        <dbReference type="EMBL" id="TWT56978.1"/>
    </source>
</evidence>
<dbReference type="Proteomes" id="UP000317243">
    <property type="component" value="Unassembled WGS sequence"/>
</dbReference>
<keyword evidence="1" id="KW-0472">Membrane</keyword>
<gene>
    <name evidence="3" type="primary">rsxG</name>
    <name evidence="3" type="ORF">KOR42_03340</name>
</gene>
<keyword evidence="1" id="KW-0812">Transmembrane</keyword>
<evidence type="ECO:0000313" key="4">
    <source>
        <dbReference type="Proteomes" id="UP000317243"/>
    </source>
</evidence>
<name>A0A5C5X2C2_9PLAN</name>
<comment type="caution">
    <text evidence="3">The sequence shown here is derived from an EMBL/GenBank/DDBJ whole genome shotgun (WGS) entry which is preliminary data.</text>
</comment>